<keyword evidence="3" id="KW-1185">Reference proteome</keyword>
<dbReference type="EMBL" id="VSSS01000008">
    <property type="protein sequence ID" value="TYL99271.1"/>
    <property type="molecule type" value="Genomic_DNA"/>
</dbReference>
<feature type="region of interest" description="Disordered" evidence="1">
    <location>
        <begin position="82"/>
        <end position="106"/>
    </location>
</feature>
<dbReference type="AlphaFoldDB" id="A0A5D3KR71"/>
<evidence type="ECO:0000313" key="3">
    <source>
        <dbReference type="Proteomes" id="UP000324758"/>
    </source>
</evidence>
<sequence>MPLALSLIVDGDVRLRDREALETLRAAHRVEMVESTRAVAERDITRMIATLNADIEIIDAGLSRLNAPREEQACARWFRGNASRRQRGSRPAMVTAESDQLRLPSP</sequence>
<evidence type="ECO:0000313" key="2">
    <source>
        <dbReference type="EMBL" id="TYL99271.1"/>
    </source>
</evidence>
<dbReference type="OrthoDB" id="8255023at2"/>
<dbReference type="Proteomes" id="UP000324758">
    <property type="component" value="Unassembled WGS sequence"/>
</dbReference>
<proteinExistence type="predicted"/>
<reference evidence="2 3" key="1">
    <citation type="submission" date="2019-08" db="EMBL/GenBank/DDBJ databases">
        <title>Bradyrhizobium hipponensis sp. nov., a rhizobium isolated from a Lupinus angustifolius root nodule in Tunisia.</title>
        <authorList>
            <person name="Off K."/>
            <person name="Rejili M."/>
            <person name="Mars M."/>
            <person name="Brachmann A."/>
            <person name="Marin M."/>
        </authorList>
    </citation>
    <scope>NUCLEOTIDE SEQUENCE [LARGE SCALE GENOMIC DNA]</scope>
    <source>
        <strain evidence="2 3">CTAW71</strain>
    </source>
</reference>
<organism evidence="2 3">
    <name type="scientific">Bradyrhizobium rifense</name>
    <dbReference type="NCBI Taxonomy" id="515499"/>
    <lineage>
        <taxon>Bacteria</taxon>
        <taxon>Pseudomonadati</taxon>
        <taxon>Pseudomonadota</taxon>
        <taxon>Alphaproteobacteria</taxon>
        <taxon>Hyphomicrobiales</taxon>
        <taxon>Nitrobacteraceae</taxon>
        <taxon>Bradyrhizobium</taxon>
    </lineage>
</organism>
<protein>
    <submittedName>
        <fullName evidence="2">Uncharacterized protein</fullName>
    </submittedName>
</protein>
<comment type="caution">
    <text evidence="2">The sequence shown here is derived from an EMBL/GenBank/DDBJ whole genome shotgun (WGS) entry which is preliminary data.</text>
</comment>
<evidence type="ECO:0000256" key="1">
    <source>
        <dbReference type="SAM" id="MobiDB-lite"/>
    </source>
</evidence>
<accession>A0A5D3KR71</accession>
<dbReference type="RefSeq" id="WP_148770896.1">
    <property type="nucleotide sequence ID" value="NZ_VSSS01000008.1"/>
</dbReference>
<name>A0A5D3KR71_9BRAD</name>
<gene>
    <name evidence="2" type="ORF">FXB40_04000</name>
</gene>